<dbReference type="PANTHER" id="PTHR24276">
    <property type="entry name" value="POLYSERASE-RELATED"/>
    <property type="match status" value="1"/>
</dbReference>
<dbReference type="AlphaFoldDB" id="A0A232F2B9"/>
<evidence type="ECO:0000256" key="6">
    <source>
        <dbReference type="RuleBase" id="RU363034"/>
    </source>
</evidence>
<comment type="similarity">
    <text evidence="1">Belongs to the peptidase S1 family.</text>
</comment>
<dbReference type="InterPro" id="IPR033116">
    <property type="entry name" value="TRYPSIN_SER"/>
</dbReference>
<protein>
    <recommendedName>
        <fullName evidence="8">Peptidase S1 domain-containing protein</fullName>
    </recommendedName>
</protein>
<proteinExistence type="inferred from homology"/>
<dbReference type="PANTHER" id="PTHR24276:SF91">
    <property type="entry name" value="AT26814P-RELATED"/>
    <property type="match status" value="1"/>
</dbReference>
<dbReference type="Proteomes" id="UP000215335">
    <property type="component" value="Unassembled WGS sequence"/>
</dbReference>
<keyword evidence="10" id="KW-1185">Reference proteome</keyword>
<dbReference type="InterPro" id="IPR050430">
    <property type="entry name" value="Peptidase_S1"/>
</dbReference>
<reference evidence="9 10" key="1">
    <citation type="journal article" date="2017" name="Curr. Biol.">
        <title>The Evolution of Venom by Co-option of Single-Copy Genes.</title>
        <authorList>
            <person name="Martinson E.O."/>
            <person name="Mrinalini"/>
            <person name="Kelkar Y.D."/>
            <person name="Chang C.H."/>
            <person name="Werren J.H."/>
        </authorList>
    </citation>
    <scope>NUCLEOTIDE SEQUENCE [LARGE SCALE GENOMIC DNA]</scope>
    <source>
        <strain evidence="9 10">Alberta</strain>
        <tissue evidence="9">Whole body</tissue>
    </source>
</reference>
<dbReference type="STRING" id="543379.A0A232F2B9"/>
<gene>
    <name evidence="9" type="ORF">TSAR_000939</name>
</gene>
<organism evidence="9 10">
    <name type="scientific">Trichomalopsis sarcophagae</name>
    <dbReference type="NCBI Taxonomy" id="543379"/>
    <lineage>
        <taxon>Eukaryota</taxon>
        <taxon>Metazoa</taxon>
        <taxon>Ecdysozoa</taxon>
        <taxon>Arthropoda</taxon>
        <taxon>Hexapoda</taxon>
        <taxon>Insecta</taxon>
        <taxon>Pterygota</taxon>
        <taxon>Neoptera</taxon>
        <taxon>Endopterygota</taxon>
        <taxon>Hymenoptera</taxon>
        <taxon>Apocrita</taxon>
        <taxon>Proctotrupomorpha</taxon>
        <taxon>Chalcidoidea</taxon>
        <taxon>Pteromalidae</taxon>
        <taxon>Pteromalinae</taxon>
        <taxon>Trichomalopsis</taxon>
    </lineage>
</organism>
<dbReference type="InterPro" id="IPR043504">
    <property type="entry name" value="Peptidase_S1_PA_chymotrypsin"/>
</dbReference>
<dbReference type="SMART" id="SM00020">
    <property type="entry name" value="Tryp_SPc"/>
    <property type="match status" value="1"/>
</dbReference>
<evidence type="ECO:0000256" key="2">
    <source>
        <dbReference type="ARBA" id="ARBA00022670"/>
    </source>
</evidence>
<keyword evidence="4 6" id="KW-0720">Serine protease</keyword>
<keyword evidence="3 6" id="KW-0378">Hydrolase</keyword>
<evidence type="ECO:0000256" key="5">
    <source>
        <dbReference type="ARBA" id="ARBA00023157"/>
    </source>
</evidence>
<dbReference type="InterPro" id="IPR001314">
    <property type="entry name" value="Peptidase_S1A"/>
</dbReference>
<dbReference type="OrthoDB" id="10061449at2759"/>
<dbReference type="InterPro" id="IPR009003">
    <property type="entry name" value="Peptidase_S1_PA"/>
</dbReference>
<feature type="signal peptide" evidence="7">
    <location>
        <begin position="1"/>
        <end position="24"/>
    </location>
</feature>
<evidence type="ECO:0000313" key="10">
    <source>
        <dbReference type="Proteomes" id="UP000215335"/>
    </source>
</evidence>
<dbReference type="InterPro" id="IPR018114">
    <property type="entry name" value="TRYPSIN_HIS"/>
</dbReference>
<dbReference type="Gene3D" id="2.40.10.10">
    <property type="entry name" value="Trypsin-like serine proteases"/>
    <property type="match status" value="1"/>
</dbReference>
<dbReference type="PROSITE" id="PS00134">
    <property type="entry name" value="TRYPSIN_HIS"/>
    <property type="match status" value="1"/>
</dbReference>
<feature type="domain" description="Peptidase S1" evidence="8">
    <location>
        <begin position="30"/>
        <end position="284"/>
    </location>
</feature>
<dbReference type="PROSITE" id="PS00135">
    <property type="entry name" value="TRYPSIN_SER"/>
    <property type="match status" value="1"/>
</dbReference>
<evidence type="ECO:0000256" key="3">
    <source>
        <dbReference type="ARBA" id="ARBA00022801"/>
    </source>
</evidence>
<evidence type="ECO:0000256" key="1">
    <source>
        <dbReference type="ARBA" id="ARBA00007664"/>
    </source>
</evidence>
<dbReference type="PRINTS" id="PR00722">
    <property type="entry name" value="CHYMOTRYPSIN"/>
</dbReference>
<keyword evidence="5" id="KW-1015">Disulfide bond</keyword>
<sequence length="299" mass="33709">MKCTFFLIFIICTWDNILFSYVKSLEAEGIVGGESDKDNEFNYQVSIQVLKKKSGQFQHTCGGSIISAQFVLTAAHCFVSKDDKQILDVSKSHVRILAGTNRQDDEDGIYRFIDKVYLNKNYSHSNPFMYGDIAVVKLDEKLDVKDDPRVSIIKIPRKLKYEKLVNKVATASGFGIIDFVFDTDEFGEAVTKPILPNTRQYIDVRIVSKAECTPYEHIICSLFDDADDYKVHGICNGDSGGPLVYKNALIGIVSRAANNCDMRKKTAKFTLVPYYNDFIIRAVRDDGDKSDMLILDGLE</sequence>
<dbReference type="GO" id="GO:0006508">
    <property type="term" value="P:proteolysis"/>
    <property type="evidence" value="ECO:0007669"/>
    <property type="project" value="UniProtKB-KW"/>
</dbReference>
<name>A0A232F2B9_9HYME</name>
<dbReference type="GO" id="GO:0004252">
    <property type="term" value="F:serine-type endopeptidase activity"/>
    <property type="evidence" value="ECO:0007669"/>
    <property type="project" value="InterPro"/>
</dbReference>
<dbReference type="SUPFAM" id="SSF50494">
    <property type="entry name" value="Trypsin-like serine proteases"/>
    <property type="match status" value="1"/>
</dbReference>
<evidence type="ECO:0000313" key="9">
    <source>
        <dbReference type="EMBL" id="OXU24618.1"/>
    </source>
</evidence>
<keyword evidence="2 6" id="KW-0645">Protease</keyword>
<accession>A0A232F2B9</accession>
<evidence type="ECO:0000256" key="4">
    <source>
        <dbReference type="ARBA" id="ARBA00022825"/>
    </source>
</evidence>
<evidence type="ECO:0000256" key="7">
    <source>
        <dbReference type="SAM" id="SignalP"/>
    </source>
</evidence>
<dbReference type="FunFam" id="2.40.10.10:FF:000068">
    <property type="entry name" value="transmembrane protease serine 2"/>
    <property type="match status" value="1"/>
</dbReference>
<evidence type="ECO:0000259" key="8">
    <source>
        <dbReference type="PROSITE" id="PS50240"/>
    </source>
</evidence>
<comment type="caution">
    <text evidence="9">The sequence shown here is derived from an EMBL/GenBank/DDBJ whole genome shotgun (WGS) entry which is preliminary data.</text>
</comment>
<dbReference type="InterPro" id="IPR001254">
    <property type="entry name" value="Trypsin_dom"/>
</dbReference>
<dbReference type="EMBL" id="NNAY01001244">
    <property type="protein sequence ID" value="OXU24618.1"/>
    <property type="molecule type" value="Genomic_DNA"/>
</dbReference>
<dbReference type="CDD" id="cd00190">
    <property type="entry name" value="Tryp_SPc"/>
    <property type="match status" value="1"/>
</dbReference>
<dbReference type="PROSITE" id="PS50240">
    <property type="entry name" value="TRYPSIN_DOM"/>
    <property type="match status" value="1"/>
</dbReference>
<dbReference type="Pfam" id="PF00089">
    <property type="entry name" value="Trypsin"/>
    <property type="match status" value="1"/>
</dbReference>
<feature type="chain" id="PRO_5012466580" description="Peptidase S1 domain-containing protein" evidence="7">
    <location>
        <begin position="25"/>
        <end position="299"/>
    </location>
</feature>
<keyword evidence="7" id="KW-0732">Signal</keyword>